<evidence type="ECO:0000313" key="2">
    <source>
        <dbReference type="Proteomes" id="UP000276133"/>
    </source>
</evidence>
<dbReference type="AlphaFoldDB" id="A0A3M7SKY0"/>
<evidence type="ECO:0000313" key="1">
    <source>
        <dbReference type="EMBL" id="RNA36389.1"/>
    </source>
</evidence>
<organism evidence="1 2">
    <name type="scientific">Brachionus plicatilis</name>
    <name type="common">Marine rotifer</name>
    <name type="synonym">Brachionus muelleri</name>
    <dbReference type="NCBI Taxonomy" id="10195"/>
    <lineage>
        <taxon>Eukaryota</taxon>
        <taxon>Metazoa</taxon>
        <taxon>Spiralia</taxon>
        <taxon>Gnathifera</taxon>
        <taxon>Rotifera</taxon>
        <taxon>Eurotatoria</taxon>
        <taxon>Monogononta</taxon>
        <taxon>Pseudotrocha</taxon>
        <taxon>Ploima</taxon>
        <taxon>Brachionidae</taxon>
        <taxon>Brachionus</taxon>
    </lineage>
</organism>
<dbReference type="Proteomes" id="UP000276133">
    <property type="component" value="Unassembled WGS sequence"/>
</dbReference>
<proteinExistence type="predicted"/>
<name>A0A3M7SKY0_BRAPC</name>
<sequence>MKWLNIPRLFCHCSKLNDCLQDLSTKSSLVPISSFFKRKQINKRNNPLPIMELNFTNLITQYLNFGLQEFQVINSSNVIFTDFFICYELNFSFNQKYCDHKRTLFLAKNEK</sequence>
<protein>
    <submittedName>
        <fullName evidence="1">Uncharacterized protein</fullName>
    </submittedName>
</protein>
<accession>A0A3M7SKY0</accession>
<dbReference type="EMBL" id="REGN01001193">
    <property type="protein sequence ID" value="RNA36389.1"/>
    <property type="molecule type" value="Genomic_DNA"/>
</dbReference>
<comment type="caution">
    <text evidence="1">The sequence shown here is derived from an EMBL/GenBank/DDBJ whole genome shotgun (WGS) entry which is preliminary data.</text>
</comment>
<gene>
    <name evidence="1" type="ORF">BpHYR1_039764</name>
</gene>
<reference evidence="1 2" key="1">
    <citation type="journal article" date="2018" name="Sci. Rep.">
        <title>Genomic signatures of local adaptation to the degree of environmental predictability in rotifers.</title>
        <authorList>
            <person name="Franch-Gras L."/>
            <person name="Hahn C."/>
            <person name="Garcia-Roger E.M."/>
            <person name="Carmona M.J."/>
            <person name="Serra M."/>
            <person name="Gomez A."/>
        </authorList>
    </citation>
    <scope>NUCLEOTIDE SEQUENCE [LARGE SCALE GENOMIC DNA]</scope>
    <source>
        <strain evidence="1">HYR1</strain>
    </source>
</reference>
<keyword evidence="2" id="KW-1185">Reference proteome</keyword>